<comment type="subcellular location">
    <subcellularLocation>
        <location evidence="2">Secreted</location>
    </subcellularLocation>
</comment>
<evidence type="ECO:0000256" key="10">
    <source>
        <dbReference type="ARBA" id="ARBA00023157"/>
    </source>
</evidence>
<dbReference type="Proteomes" id="UP000092462">
    <property type="component" value="Unassembled WGS sequence"/>
</dbReference>
<dbReference type="GO" id="GO:0008270">
    <property type="term" value="F:zinc ion binding"/>
    <property type="evidence" value="ECO:0007669"/>
    <property type="project" value="TreeGrafter"/>
</dbReference>
<evidence type="ECO:0000256" key="3">
    <source>
        <dbReference type="ARBA" id="ARBA00006014"/>
    </source>
</evidence>
<accession>A0A1B0D085</accession>
<comment type="catalytic activity">
    <reaction evidence="1">
        <text>N-terminal L-glutaminyl-[peptide] = N-terminal 5-oxo-L-prolyl-[peptide] + NH4(+)</text>
        <dbReference type="Rhea" id="RHEA:23652"/>
        <dbReference type="Rhea" id="RHEA-COMP:11736"/>
        <dbReference type="Rhea" id="RHEA-COMP:11846"/>
        <dbReference type="ChEBI" id="CHEBI:28938"/>
        <dbReference type="ChEBI" id="CHEBI:64722"/>
        <dbReference type="ChEBI" id="CHEBI:87215"/>
        <dbReference type="EC" id="2.3.2.5"/>
    </reaction>
</comment>
<dbReference type="FunFam" id="3.40.630.10:FF:000029">
    <property type="entry name" value="Glutaminyl-peptide cyclotransferase"/>
    <property type="match status" value="1"/>
</dbReference>
<evidence type="ECO:0000256" key="11">
    <source>
        <dbReference type="ARBA" id="ARBA00023315"/>
    </source>
</evidence>
<evidence type="ECO:0000259" key="13">
    <source>
        <dbReference type="Pfam" id="PF04389"/>
    </source>
</evidence>
<proteinExistence type="inferred from homology"/>
<evidence type="ECO:0000256" key="12">
    <source>
        <dbReference type="ARBA" id="ARBA00057903"/>
    </source>
</evidence>
<evidence type="ECO:0000256" key="5">
    <source>
        <dbReference type="ARBA" id="ARBA00016861"/>
    </source>
</evidence>
<evidence type="ECO:0000256" key="6">
    <source>
        <dbReference type="ARBA" id="ARBA00022525"/>
    </source>
</evidence>
<reference evidence="14" key="1">
    <citation type="submission" date="2022-08" db="UniProtKB">
        <authorList>
            <consortium name="EnsemblMetazoa"/>
        </authorList>
    </citation>
    <scope>IDENTIFICATION</scope>
    <source>
        <strain evidence="14">Israel</strain>
    </source>
</reference>
<dbReference type="InterPro" id="IPR040234">
    <property type="entry name" value="QC/QCL"/>
</dbReference>
<keyword evidence="9" id="KW-0862">Zinc</keyword>
<dbReference type="Pfam" id="PF04389">
    <property type="entry name" value="Peptidase_M28"/>
    <property type="match status" value="1"/>
</dbReference>
<organism evidence="14 15">
    <name type="scientific">Phlebotomus papatasi</name>
    <name type="common">Sandfly</name>
    <dbReference type="NCBI Taxonomy" id="29031"/>
    <lineage>
        <taxon>Eukaryota</taxon>
        <taxon>Metazoa</taxon>
        <taxon>Ecdysozoa</taxon>
        <taxon>Arthropoda</taxon>
        <taxon>Hexapoda</taxon>
        <taxon>Insecta</taxon>
        <taxon>Pterygota</taxon>
        <taxon>Neoptera</taxon>
        <taxon>Endopterygota</taxon>
        <taxon>Diptera</taxon>
        <taxon>Nematocera</taxon>
        <taxon>Psychodoidea</taxon>
        <taxon>Psychodidae</taxon>
        <taxon>Phlebotomus</taxon>
        <taxon>Phlebotomus</taxon>
    </lineage>
</organism>
<name>A0A1B0D085_PHLPP</name>
<evidence type="ECO:0000256" key="1">
    <source>
        <dbReference type="ARBA" id="ARBA00000001"/>
    </source>
</evidence>
<dbReference type="GO" id="GO:0016603">
    <property type="term" value="F:glutaminyl-peptide cyclotransferase activity"/>
    <property type="evidence" value="ECO:0007669"/>
    <property type="project" value="UniProtKB-EC"/>
</dbReference>
<feature type="domain" description="Peptidase M28" evidence="13">
    <location>
        <begin position="103"/>
        <end position="323"/>
    </location>
</feature>
<evidence type="ECO:0000313" key="15">
    <source>
        <dbReference type="Proteomes" id="UP000092462"/>
    </source>
</evidence>
<dbReference type="PANTHER" id="PTHR12283">
    <property type="entry name" value="GLUTAMINYL-PEPTIDE CYCLOTRANSFERASE"/>
    <property type="match status" value="1"/>
</dbReference>
<dbReference type="InterPro" id="IPR037457">
    <property type="entry name" value="M28_QC"/>
</dbReference>
<dbReference type="CDD" id="cd03880">
    <property type="entry name" value="M28_QC_like"/>
    <property type="match status" value="1"/>
</dbReference>
<evidence type="ECO:0000256" key="9">
    <source>
        <dbReference type="ARBA" id="ARBA00022833"/>
    </source>
</evidence>
<dbReference type="VEuPathDB" id="VectorBase:PPAPM1_000297"/>
<evidence type="ECO:0000313" key="14">
    <source>
        <dbReference type="EnsemblMetazoa" id="PPAI000757-PA"/>
    </source>
</evidence>
<protein>
    <recommendedName>
        <fullName evidence="5">Glutaminyl-peptide cyclotransferase</fullName>
        <ecNumber evidence="4">2.3.2.5</ecNumber>
    </recommendedName>
</protein>
<keyword evidence="10" id="KW-1015">Disulfide bond</keyword>
<dbReference type="EMBL" id="AJVK01002255">
    <property type="status" value="NOT_ANNOTATED_CDS"/>
    <property type="molecule type" value="Genomic_DNA"/>
</dbReference>
<dbReference type="GO" id="GO:0005576">
    <property type="term" value="C:extracellular region"/>
    <property type="evidence" value="ECO:0007669"/>
    <property type="project" value="UniProtKB-SubCell"/>
</dbReference>
<evidence type="ECO:0000256" key="7">
    <source>
        <dbReference type="ARBA" id="ARBA00022679"/>
    </source>
</evidence>
<sequence length="334" mass="38245">MEVSHLLGFFLLCGLVSVEGARGTGREPKQLEDHQLHRILKSSDTGHFDRIFDEICIPRVVGTPGHEKVRNFMIEELRDLGWTVWTDTFDEKTPNMGVLTFHNIIATPHNASKYMVVAAHYDSKYFPDFEFLGATDSAVPCAMIINLAHTLHNELKQTPDSGVGLMVVFFDGEEAFENWSDTDSIYGARHLAKRWEAEGFLSRIEILVLLDLLGAPDPNFYSYFTTSEAQYNHLMMGERRLLRTGMLDNYSYSSVAAPKPATYFQPYTWAANIEDDHIPFLRRGVRILHIIPSPFPHVWHRATDDKAAVDKVTIENLIRILRLFVVEQLHLRFH</sequence>
<dbReference type="Gene3D" id="3.40.630.10">
    <property type="entry name" value="Zn peptidases"/>
    <property type="match status" value="1"/>
</dbReference>
<comment type="similarity">
    <text evidence="3">Belongs to the glutaminyl-peptide cyclotransferase family.</text>
</comment>
<evidence type="ECO:0000256" key="2">
    <source>
        <dbReference type="ARBA" id="ARBA00004613"/>
    </source>
</evidence>
<keyword evidence="15" id="KW-1185">Reference proteome</keyword>
<keyword evidence="11" id="KW-0012">Acyltransferase</keyword>
<keyword evidence="7" id="KW-0808">Transferase</keyword>
<dbReference type="AlphaFoldDB" id="A0A1B0D085"/>
<comment type="function">
    <text evidence="12">Acts as a glutaminyl-peptide cyclotransferase. Responsible for the biosynthesis of pyroglutamyl peptides. Might be more efficient in the conversion of tri and tetrapeptides in vitro. Might have a relative preference for substrates containing hydrophobic amino acids in vitro.</text>
</comment>
<dbReference type="InterPro" id="IPR007484">
    <property type="entry name" value="Peptidase_M28"/>
</dbReference>
<evidence type="ECO:0000256" key="8">
    <source>
        <dbReference type="ARBA" id="ARBA00022723"/>
    </source>
</evidence>
<dbReference type="EnsemblMetazoa" id="PPAI000757-RA">
    <property type="protein sequence ID" value="PPAI000757-PA"/>
    <property type="gene ID" value="PPAI000757"/>
</dbReference>
<evidence type="ECO:0000256" key="4">
    <source>
        <dbReference type="ARBA" id="ARBA00012012"/>
    </source>
</evidence>
<keyword evidence="8" id="KW-0479">Metal-binding</keyword>
<dbReference type="SUPFAM" id="SSF53187">
    <property type="entry name" value="Zn-dependent exopeptidases"/>
    <property type="match status" value="1"/>
</dbReference>
<dbReference type="EC" id="2.3.2.5" evidence="4"/>
<dbReference type="VEuPathDB" id="VectorBase:PPAI000757"/>
<keyword evidence="6" id="KW-0964">Secreted</keyword>
<dbReference type="PANTHER" id="PTHR12283:SF6">
    <property type="entry name" value="GLUTAMINYL-PEPTIDE CYCLOTRANSFERASE-RELATED"/>
    <property type="match status" value="1"/>
</dbReference>